<evidence type="ECO:0000313" key="3">
    <source>
        <dbReference type="EMBL" id="AZE30893.1"/>
    </source>
</evidence>
<dbReference type="SUPFAM" id="SSF55797">
    <property type="entry name" value="PR-1-like"/>
    <property type="match status" value="1"/>
</dbReference>
<name>A0AAD0ZJY2_9PSED</name>
<feature type="chain" id="PRO_5042142171" evidence="1">
    <location>
        <begin position="26"/>
        <end position="288"/>
    </location>
</feature>
<proteinExistence type="predicted"/>
<dbReference type="PANTHER" id="PTHR31157:SF1">
    <property type="entry name" value="SCP DOMAIN-CONTAINING PROTEIN"/>
    <property type="match status" value="1"/>
</dbReference>
<feature type="signal peptide" evidence="1">
    <location>
        <begin position="1"/>
        <end position="25"/>
    </location>
</feature>
<organism evidence="3 4">
    <name type="scientific">Pseudomonas chlororaphis subsp. aureofaciens</name>
    <dbReference type="NCBI Taxonomy" id="587851"/>
    <lineage>
        <taxon>Bacteria</taxon>
        <taxon>Pseudomonadati</taxon>
        <taxon>Pseudomonadota</taxon>
        <taxon>Gammaproteobacteria</taxon>
        <taxon>Pseudomonadales</taxon>
        <taxon>Pseudomonadaceae</taxon>
        <taxon>Pseudomonas</taxon>
    </lineage>
</organism>
<dbReference type="InterPro" id="IPR014044">
    <property type="entry name" value="CAP_dom"/>
</dbReference>
<accession>A0AAD0ZJY2</accession>
<reference evidence="3 4" key="1">
    <citation type="submission" date="2018-03" db="EMBL/GenBank/DDBJ databases">
        <title>Diversity of phytobeneficial traits revealed by whole-genome analysis of worldwide-isolated phenazine-producing Pseudomonas spp.</title>
        <authorList>
            <person name="Biessy A."/>
            <person name="Novinscak A."/>
            <person name="Blom J."/>
            <person name="Leger G."/>
            <person name="Thomashow L.S."/>
            <person name="Cazorla F.M."/>
            <person name="Josic D."/>
            <person name="Filion M."/>
        </authorList>
    </citation>
    <scope>NUCLEOTIDE SEQUENCE [LARGE SCALE GENOMIC DNA]</scope>
    <source>
        <strain evidence="3 4">ChPhzS24</strain>
    </source>
</reference>
<dbReference type="PANTHER" id="PTHR31157">
    <property type="entry name" value="SCP DOMAIN-CONTAINING PROTEIN"/>
    <property type="match status" value="1"/>
</dbReference>
<evidence type="ECO:0000256" key="1">
    <source>
        <dbReference type="SAM" id="SignalP"/>
    </source>
</evidence>
<dbReference type="CDD" id="cd05379">
    <property type="entry name" value="CAP_bacterial"/>
    <property type="match status" value="1"/>
</dbReference>
<dbReference type="Proteomes" id="UP000280455">
    <property type="component" value="Chromosome"/>
</dbReference>
<sequence>MRCLSSALPLTLLSLPLLSMSMAFATTAVASDETQLVTSINSYRSQAQRCAGQVSQELPPLAADPRLVLPANSIGNLQQALASSAYPMVNVQAISLSGPRDAKAAMKAVRESFCQVVLDPQFVDIGVSRTGQDWRIVLARPLLTARLGDWQAEGQKLLESLNSARAQPRQCGNQIFAAATPLAWNATLASAAQDHTRDMANHNFFDHKDRDGRTPGDRAELAGYAGQQIGENIAAGQDSVRKVVDGWLASPGHCANLMNPQYRELGASYAVDPKSDAGIYWTAMFGTP</sequence>
<dbReference type="EMBL" id="CP027750">
    <property type="protein sequence ID" value="AZE30893.1"/>
    <property type="molecule type" value="Genomic_DNA"/>
</dbReference>
<dbReference type="InterPro" id="IPR035940">
    <property type="entry name" value="CAP_sf"/>
</dbReference>
<feature type="domain" description="SCP" evidence="2">
    <location>
        <begin position="178"/>
        <end position="285"/>
    </location>
</feature>
<evidence type="ECO:0000259" key="2">
    <source>
        <dbReference type="Pfam" id="PF00188"/>
    </source>
</evidence>
<keyword evidence="1" id="KW-0732">Signal</keyword>
<evidence type="ECO:0000313" key="4">
    <source>
        <dbReference type="Proteomes" id="UP000280455"/>
    </source>
</evidence>
<dbReference type="Pfam" id="PF00188">
    <property type="entry name" value="CAP"/>
    <property type="match status" value="1"/>
</dbReference>
<dbReference type="Gene3D" id="3.40.33.10">
    <property type="entry name" value="CAP"/>
    <property type="match status" value="1"/>
</dbReference>
<protein>
    <submittedName>
        <fullName evidence="3">Uncharacterized protein, YkwD family</fullName>
    </submittedName>
</protein>
<dbReference type="AlphaFoldDB" id="A0AAD0ZJY2"/>
<gene>
    <name evidence="3" type="ORF">C4K07_4116</name>
</gene>